<evidence type="ECO:0000313" key="1">
    <source>
        <dbReference type="EMBL" id="CAJ1974438.1"/>
    </source>
</evidence>
<gene>
    <name evidence="1" type="ORF">AYBTSS11_LOCUS26517</name>
</gene>
<evidence type="ECO:0000313" key="2">
    <source>
        <dbReference type="Proteomes" id="UP001189624"/>
    </source>
</evidence>
<proteinExistence type="predicted"/>
<dbReference type="Gramene" id="rna-AYBTSS11_LOCUS26517">
    <property type="protein sequence ID" value="CAJ1974438.1"/>
    <property type="gene ID" value="gene-AYBTSS11_LOCUS26517"/>
</dbReference>
<dbReference type="AlphaFoldDB" id="A0AA86VTI9"/>
<sequence length="65" mass="7518">MSMPGMNRDDDLRGSHLLVKHVFDYGEMKRMGKVGSTAHYRFMLLQGILDPRPRRLERLYAAGKP</sequence>
<organism evidence="1 2">
    <name type="scientific">Sphenostylis stenocarpa</name>
    <dbReference type="NCBI Taxonomy" id="92480"/>
    <lineage>
        <taxon>Eukaryota</taxon>
        <taxon>Viridiplantae</taxon>
        <taxon>Streptophyta</taxon>
        <taxon>Embryophyta</taxon>
        <taxon>Tracheophyta</taxon>
        <taxon>Spermatophyta</taxon>
        <taxon>Magnoliopsida</taxon>
        <taxon>eudicotyledons</taxon>
        <taxon>Gunneridae</taxon>
        <taxon>Pentapetalae</taxon>
        <taxon>rosids</taxon>
        <taxon>fabids</taxon>
        <taxon>Fabales</taxon>
        <taxon>Fabaceae</taxon>
        <taxon>Papilionoideae</taxon>
        <taxon>50 kb inversion clade</taxon>
        <taxon>NPAAA clade</taxon>
        <taxon>indigoferoid/millettioid clade</taxon>
        <taxon>Phaseoleae</taxon>
        <taxon>Sphenostylis</taxon>
    </lineage>
</organism>
<dbReference type="Proteomes" id="UP001189624">
    <property type="component" value="Chromosome 9"/>
</dbReference>
<accession>A0AA86VTI9</accession>
<keyword evidence="2" id="KW-1185">Reference proteome</keyword>
<dbReference type="EMBL" id="OY731406">
    <property type="protein sequence ID" value="CAJ1974438.1"/>
    <property type="molecule type" value="Genomic_DNA"/>
</dbReference>
<reference evidence="1" key="1">
    <citation type="submission" date="2023-10" db="EMBL/GenBank/DDBJ databases">
        <authorList>
            <person name="Domelevo Entfellner J.-B."/>
        </authorList>
    </citation>
    <scope>NUCLEOTIDE SEQUENCE</scope>
</reference>
<name>A0AA86VTI9_9FABA</name>
<protein>
    <submittedName>
        <fullName evidence="1">Uncharacterized protein</fullName>
    </submittedName>
</protein>